<dbReference type="KEGG" id="minf:MESINF_1875"/>
<reference evidence="1 2" key="1">
    <citation type="submission" date="2017-01" db="EMBL/GenBank/DDBJ databases">
        <authorList>
            <person name="Erauso G."/>
        </authorList>
    </citation>
    <scope>NUCLEOTIDE SEQUENCE [LARGE SCALE GENOMIC DNA]</scope>
    <source>
        <strain evidence="1">MESINF1</strain>
    </source>
</reference>
<evidence type="ECO:0000313" key="2">
    <source>
        <dbReference type="Proteomes" id="UP000250796"/>
    </source>
</evidence>
<name>A0A7Z7LGZ2_9BACT</name>
<dbReference type="AlphaFoldDB" id="A0A7Z7LGZ2"/>
<sequence length="284" mass="31510">MSKIGLVLTIAILIFTASGCLLTPRLTGEPAENVISLEPQILPPDAFGVRRTEIVVAGASVGTFSFWIENDSLILSFEGLDGWMFSRIAFETKETIDEFKLDDSGILDIASFSTNVHFDNVVNFASYEVDLDFLDDFTTSFFTAIYLEMRNADDIEISTIPTAYLGTIYRDSGQIDLNSILTGELRVERRNGLAYCDLSLINEGNTEALFITVELLFEIEEEGTWLEFERVKLVSFGDEFSLASGASTKLSAEIPEKGNIRVTADISSINSDSVRLVYIYEGDF</sequence>
<dbReference type="RefSeq" id="WP_169699481.1">
    <property type="nucleotide sequence ID" value="NZ_LS974202.1"/>
</dbReference>
<dbReference type="Proteomes" id="UP000250796">
    <property type="component" value="Chromosome MESINF"/>
</dbReference>
<protein>
    <submittedName>
        <fullName evidence="1">Uncharacterized protein</fullName>
    </submittedName>
</protein>
<gene>
    <name evidence="1" type="ORF">MESINF_1875</name>
</gene>
<accession>A0A7Z7LGZ2</accession>
<evidence type="ECO:0000313" key="1">
    <source>
        <dbReference type="EMBL" id="SSC13319.1"/>
    </source>
</evidence>
<dbReference type="EMBL" id="LS974202">
    <property type="protein sequence ID" value="SSC13319.1"/>
    <property type="molecule type" value="Genomic_DNA"/>
</dbReference>
<proteinExistence type="predicted"/>
<organism evidence="1 2">
    <name type="scientific">Mesotoga infera</name>
    <dbReference type="NCBI Taxonomy" id="1236046"/>
    <lineage>
        <taxon>Bacteria</taxon>
        <taxon>Thermotogati</taxon>
        <taxon>Thermotogota</taxon>
        <taxon>Thermotogae</taxon>
        <taxon>Kosmotogales</taxon>
        <taxon>Kosmotogaceae</taxon>
        <taxon>Mesotoga</taxon>
    </lineage>
</organism>
<keyword evidence="2" id="KW-1185">Reference proteome</keyword>
<dbReference type="PROSITE" id="PS51257">
    <property type="entry name" value="PROKAR_LIPOPROTEIN"/>
    <property type="match status" value="1"/>
</dbReference>